<reference evidence="9" key="1">
    <citation type="journal article" date="2019" name="Int. J. Syst. Evol. Microbiol.">
        <title>The Global Catalogue of Microorganisms (GCM) 10K type strain sequencing project: providing services to taxonomists for standard genome sequencing and annotation.</title>
        <authorList>
            <consortium name="The Broad Institute Genomics Platform"/>
            <consortium name="The Broad Institute Genome Sequencing Center for Infectious Disease"/>
            <person name="Wu L."/>
            <person name="Ma J."/>
        </authorList>
    </citation>
    <scope>NUCLEOTIDE SEQUENCE [LARGE SCALE GENOMIC DNA]</scope>
    <source>
        <strain evidence="9">CGMCC 1.16275</strain>
    </source>
</reference>
<dbReference type="InterPro" id="IPR051542">
    <property type="entry name" value="Hydrogenase_cytochrome"/>
</dbReference>
<dbReference type="SUPFAM" id="SSF81342">
    <property type="entry name" value="Transmembrane di-heme cytochromes"/>
    <property type="match status" value="1"/>
</dbReference>
<gene>
    <name evidence="8" type="ORF">ACFSCW_15470</name>
</gene>
<feature type="domain" description="Cytochrome b561 bacterial/Ni-hydrogenase" evidence="7">
    <location>
        <begin position="9"/>
        <end position="179"/>
    </location>
</feature>
<dbReference type="PANTHER" id="PTHR30485:SF2">
    <property type="entry name" value="BLL0597 PROTEIN"/>
    <property type="match status" value="1"/>
</dbReference>
<dbReference type="Pfam" id="PF01292">
    <property type="entry name" value="Ni_hydr_CYTB"/>
    <property type="match status" value="1"/>
</dbReference>
<proteinExistence type="predicted"/>
<organism evidence="8 9">
    <name type="scientific">Sphingomonas tabacisoli</name>
    <dbReference type="NCBI Taxonomy" id="2249466"/>
    <lineage>
        <taxon>Bacteria</taxon>
        <taxon>Pseudomonadati</taxon>
        <taxon>Pseudomonadota</taxon>
        <taxon>Alphaproteobacteria</taxon>
        <taxon>Sphingomonadales</taxon>
        <taxon>Sphingomonadaceae</taxon>
        <taxon>Sphingomonas</taxon>
    </lineage>
</organism>
<sequence length="218" mass="23897">MAERRLIAWDLPTRLFHWSLVGLLAFSWWSAENHALEWHLWSGLTVLGLLTFRLLWGLFGSDTARFSHFVKGPRAVVRYLRGAERNPSVGHNPLGGWSVIALLLVLLMQVSTGLVAVDVDGIDSGPLSYLLDFDQSRVAAEIHEWSFNILLGLSALHVAAILFYVAAKRRNLLWPMITGSVPAGDDETGARPAPAWRVLVAAAVASALAYGASTGFRL</sequence>
<accession>A0ABW4I8S5</accession>
<evidence type="ECO:0000313" key="8">
    <source>
        <dbReference type="EMBL" id="MFD1613204.1"/>
    </source>
</evidence>
<evidence type="ECO:0000256" key="5">
    <source>
        <dbReference type="ARBA" id="ARBA00023136"/>
    </source>
</evidence>
<dbReference type="Gene3D" id="1.20.950.20">
    <property type="entry name" value="Transmembrane di-heme cytochromes, Chain C"/>
    <property type="match status" value="1"/>
</dbReference>
<dbReference type="PANTHER" id="PTHR30485">
    <property type="entry name" value="NI/FE-HYDROGENASE 1 B-TYPE CYTOCHROME SUBUNIT"/>
    <property type="match status" value="1"/>
</dbReference>
<keyword evidence="5 6" id="KW-0472">Membrane</keyword>
<feature type="transmembrane region" description="Helical" evidence="6">
    <location>
        <begin position="41"/>
        <end position="59"/>
    </location>
</feature>
<dbReference type="EMBL" id="JBHUDY010000002">
    <property type="protein sequence ID" value="MFD1613204.1"/>
    <property type="molecule type" value="Genomic_DNA"/>
</dbReference>
<evidence type="ECO:0000256" key="6">
    <source>
        <dbReference type="SAM" id="Phobius"/>
    </source>
</evidence>
<keyword evidence="9" id="KW-1185">Reference proteome</keyword>
<evidence type="ECO:0000256" key="1">
    <source>
        <dbReference type="ARBA" id="ARBA00004651"/>
    </source>
</evidence>
<dbReference type="Proteomes" id="UP001597115">
    <property type="component" value="Unassembled WGS sequence"/>
</dbReference>
<protein>
    <submittedName>
        <fullName evidence="8">Cytochrome b/b6 domain-containing protein</fullName>
    </submittedName>
</protein>
<dbReference type="InterPro" id="IPR016174">
    <property type="entry name" value="Di-haem_cyt_TM"/>
</dbReference>
<keyword evidence="3 6" id="KW-0812">Transmembrane</keyword>
<dbReference type="InterPro" id="IPR011577">
    <property type="entry name" value="Cyt_b561_bac/Ni-Hgenase"/>
</dbReference>
<dbReference type="RefSeq" id="WP_380891057.1">
    <property type="nucleotide sequence ID" value="NZ_JBHUDY010000002.1"/>
</dbReference>
<evidence type="ECO:0000256" key="3">
    <source>
        <dbReference type="ARBA" id="ARBA00022692"/>
    </source>
</evidence>
<feature type="transmembrane region" description="Helical" evidence="6">
    <location>
        <begin position="94"/>
        <end position="117"/>
    </location>
</feature>
<comment type="subcellular location">
    <subcellularLocation>
        <location evidence="1">Cell membrane</location>
        <topology evidence="1">Multi-pass membrane protein</topology>
    </subcellularLocation>
</comment>
<feature type="transmembrane region" description="Helical" evidence="6">
    <location>
        <begin position="12"/>
        <end position="29"/>
    </location>
</feature>
<evidence type="ECO:0000256" key="4">
    <source>
        <dbReference type="ARBA" id="ARBA00022989"/>
    </source>
</evidence>
<evidence type="ECO:0000313" key="9">
    <source>
        <dbReference type="Proteomes" id="UP001597115"/>
    </source>
</evidence>
<evidence type="ECO:0000256" key="2">
    <source>
        <dbReference type="ARBA" id="ARBA00022475"/>
    </source>
</evidence>
<evidence type="ECO:0000259" key="7">
    <source>
        <dbReference type="Pfam" id="PF01292"/>
    </source>
</evidence>
<name>A0ABW4I8S5_9SPHN</name>
<keyword evidence="4 6" id="KW-1133">Transmembrane helix</keyword>
<keyword evidence="2" id="KW-1003">Cell membrane</keyword>
<comment type="caution">
    <text evidence="8">The sequence shown here is derived from an EMBL/GenBank/DDBJ whole genome shotgun (WGS) entry which is preliminary data.</text>
</comment>
<feature type="transmembrane region" description="Helical" evidence="6">
    <location>
        <begin position="145"/>
        <end position="167"/>
    </location>
</feature>